<dbReference type="Pfam" id="PF14397">
    <property type="entry name" value="ATPgrasp_ST"/>
    <property type="match status" value="1"/>
</dbReference>
<dbReference type="EMBL" id="VFOM01000001">
    <property type="protein sequence ID" value="TQL47915.1"/>
    <property type="molecule type" value="Genomic_DNA"/>
</dbReference>
<evidence type="ECO:0000259" key="1">
    <source>
        <dbReference type="Pfam" id="PF14397"/>
    </source>
</evidence>
<reference evidence="2 3" key="1">
    <citation type="submission" date="2019-06" db="EMBL/GenBank/DDBJ databases">
        <title>Sequencing the genomes of 1000 actinobacteria strains.</title>
        <authorList>
            <person name="Klenk H.-P."/>
        </authorList>
    </citation>
    <scope>NUCLEOTIDE SEQUENCE [LARGE SCALE GENOMIC DNA]</scope>
    <source>
        <strain evidence="2 3">DSM 26477</strain>
    </source>
</reference>
<gene>
    <name evidence="2" type="ORF">FB562_0990</name>
</gene>
<keyword evidence="3" id="KW-1185">Reference proteome</keyword>
<dbReference type="AlphaFoldDB" id="A0A542YIJ3"/>
<evidence type="ECO:0000313" key="3">
    <source>
        <dbReference type="Proteomes" id="UP000317998"/>
    </source>
</evidence>
<dbReference type="InterPro" id="IPR039523">
    <property type="entry name" value="RimK-rel_E_lig_ATP-grasp"/>
</dbReference>
<organism evidence="2 3">
    <name type="scientific">Homoserinimonas aerilata</name>
    <dbReference type="NCBI Taxonomy" id="1162970"/>
    <lineage>
        <taxon>Bacteria</taxon>
        <taxon>Bacillati</taxon>
        <taxon>Actinomycetota</taxon>
        <taxon>Actinomycetes</taxon>
        <taxon>Micrococcales</taxon>
        <taxon>Microbacteriaceae</taxon>
        <taxon>Homoserinimonas</taxon>
    </lineage>
</organism>
<proteinExistence type="predicted"/>
<feature type="domain" description="Alpha-L-glutamate ligase-related protein ATP-grasp" evidence="1">
    <location>
        <begin position="176"/>
        <end position="316"/>
    </location>
</feature>
<dbReference type="OrthoDB" id="2077809at2"/>
<sequence length="340" mass="37877">MSKKSLDLGARLKYFVDRVRGFNGSALWSRARAVAAQHGKNPVAIVVDMLWSAAFRSAPFQDYVDWDFAILNRTERATYMTHAISNHLAMTFDEPAYRGLFHDKIEFNKTFDGFLGREWLDVREASAEELQDFVERHGVVMGKVPFSDSGHGVERYEAAATSDWAAFRSELLTKGQTLVEEYITQHPVLAAVCPGTANTTRVTTFFDGSTTHVLSMAQKFGRGQASDQQTFGGFYTMLDLDGASRGPGYDSHDGVHPTHPESGVSIPDFRLPMIDELFAFMQEIGRVVPQMRYVGWDVVIGEKGPVLVEGNWAAGVYENKPSITGIRTGSLPRYREVIGF</sequence>
<comment type="caution">
    <text evidence="2">The sequence shown here is derived from an EMBL/GenBank/DDBJ whole genome shotgun (WGS) entry which is preliminary data.</text>
</comment>
<protein>
    <submittedName>
        <fullName evidence="2">Putative polysaccharide biosynthesis protein</fullName>
    </submittedName>
</protein>
<accession>A0A542YIJ3</accession>
<dbReference type="RefSeq" id="WP_141880115.1">
    <property type="nucleotide sequence ID" value="NZ_VFOM01000001.1"/>
</dbReference>
<dbReference type="Proteomes" id="UP000317998">
    <property type="component" value="Unassembled WGS sequence"/>
</dbReference>
<name>A0A542YIJ3_9MICO</name>
<evidence type="ECO:0000313" key="2">
    <source>
        <dbReference type="EMBL" id="TQL47915.1"/>
    </source>
</evidence>